<evidence type="ECO:0000259" key="2">
    <source>
        <dbReference type="PROSITE" id="PS50983"/>
    </source>
</evidence>
<keyword evidence="4" id="KW-1185">Reference proteome</keyword>
<dbReference type="eggNOG" id="COG0614">
    <property type="taxonomic scope" value="Bacteria"/>
</dbReference>
<gene>
    <name evidence="3" type="ordered locus">Oweho_0911</name>
</gene>
<sequence>MAIYTDQTNRKIELSSKPLRIISTVPSQTELLYDLGLEAQVVGITAYCVHPSHWLKEKTVIGGTKNLKLDLIRELKPDLIIGNKEENIKEQIEALESEFPVWLSDIVTVDDALDMISEIGKITETEELANSINAAISEERLKLKGISQNRSVAYFIWNEPMMVAGQDTFINKMLEEVGLNNAFAHRDERYPQITEDDLKEATPDLIILSSEPYSFTTKHLHNFGQQFPNAKVKLMDGEMFSWYGSRMVKAFPYIGKNLGK</sequence>
<dbReference type="Proteomes" id="UP000005631">
    <property type="component" value="Chromosome"/>
</dbReference>
<name>G8R3A1_OWEHD</name>
<dbReference type="STRING" id="926562.Oweho_0911"/>
<dbReference type="HOGENOM" id="CLU_038034_2_7_10"/>
<reference evidence="3 4" key="1">
    <citation type="journal article" date="2012" name="Stand. Genomic Sci.">
        <title>Genome sequence of the orange-pigmented seawater bacterium Owenweeksia hongkongensis type strain (UST20020801(T)).</title>
        <authorList>
            <person name="Riedel T."/>
            <person name="Held B."/>
            <person name="Nolan M."/>
            <person name="Lucas S."/>
            <person name="Lapidus A."/>
            <person name="Tice H."/>
            <person name="Del Rio T.G."/>
            <person name="Cheng J.F."/>
            <person name="Han C."/>
            <person name="Tapia R."/>
            <person name="Goodwin L.A."/>
            <person name="Pitluck S."/>
            <person name="Liolios K."/>
            <person name="Mavromatis K."/>
            <person name="Pagani I."/>
            <person name="Ivanova N."/>
            <person name="Mikhailova N."/>
            <person name="Pati A."/>
            <person name="Chen A."/>
            <person name="Palaniappan K."/>
            <person name="Rohde M."/>
            <person name="Tindall B.J."/>
            <person name="Detter J.C."/>
            <person name="Goker M."/>
            <person name="Woyke T."/>
            <person name="Bristow J."/>
            <person name="Eisen J.A."/>
            <person name="Markowitz V."/>
            <person name="Hugenholtz P."/>
            <person name="Klenk H.P."/>
            <person name="Kyrpides N.C."/>
        </authorList>
    </citation>
    <scope>NUCLEOTIDE SEQUENCE</scope>
    <source>
        <strain evidence="4">DSM 17368 / JCM 12287 / NRRL B-23963</strain>
    </source>
</reference>
<evidence type="ECO:0000313" key="3">
    <source>
        <dbReference type="EMBL" id="AEV31922.1"/>
    </source>
</evidence>
<feature type="domain" description="Fe/B12 periplasmic-binding" evidence="2">
    <location>
        <begin position="20"/>
        <end position="260"/>
    </location>
</feature>
<dbReference type="NCBIfam" id="NF038402">
    <property type="entry name" value="TroA_like"/>
    <property type="match status" value="1"/>
</dbReference>
<dbReference type="InterPro" id="IPR050902">
    <property type="entry name" value="ABC_Transporter_SBP"/>
</dbReference>
<proteinExistence type="predicted"/>
<dbReference type="InterPro" id="IPR002491">
    <property type="entry name" value="ABC_transptr_periplasmic_BD"/>
</dbReference>
<dbReference type="PROSITE" id="PS50983">
    <property type="entry name" value="FE_B12_PBP"/>
    <property type="match status" value="1"/>
</dbReference>
<protein>
    <submittedName>
        <fullName evidence="3">ABC-type Fe3+-hydroxamate transport system, periplasmic component</fullName>
    </submittedName>
</protein>
<dbReference type="PANTHER" id="PTHR30535:SF35">
    <property type="entry name" value="PERIPLASMIC BINDING PROTEIN"/>
    <property type="match status" value="1"/>
</dbReference>
<accession>G8R3A1</accession>
<dbReference type="Gene3D" id="3.40.50.1980">
    <property type="entry name" value="Nitrogenase molybdenum iron protein domain"/>
    <property type="match status" value="2"/>
</dbReference>
<evidence type="ECO:0000256" key="1">
    <source>
        <dbReference type="ARBA" id="ARBA00022729"/>
    </source>
</evidence>
<dbReference type="RefSeq" id="WP_014201283.1">
    <property type="nucleotide sequence ID" value="NC_016599.1"/>
</dbReference>
<dbReference type="Pfam" id="PF01497">
    <property type="entry name" value="Peripla_BP_2"/>
    <property type="match status" value="1"/>
</dbReference>
<evidence type="ECO:0000313" key="4">
    <source>
        <dbReference type="Proteomes" id="UP000005631"/>
    </source>
</evidence>
<dbReference type="SUPFAM" id="SSF53807">
    <property type="entry name" value="Helical backbone' metal receptor"/>
    <property type="match status" value="1"/>
</dbReference>
<dbReference type="AlphaFoldDB" id="G8R3A1"/>
<organism evidence="3 4">
    <name type="scientific">Owenweeksia hongkongensis (strain DSM 17368 / CIP 108786 / JCM 12287 / NRRL B-23963 / UST20020801)</name>
    <dbReference type="NCBI Taxonomy" id="926562"/>
    <lineage>
        <taxon>Bacteria</taxon>
        <taxon>Pseudomonadati</taxon>
        <taxon>Bacteroidota</taxon>
        <taxon>Flavobacteriia</taxon>
        <taxon>Flavobacteriales</taxon>
        <taxon>Owenweeksiaceae</taxon>
        <taxon>Owenweeksia</taxon>
    </lineage>
</organism>
<keyword evidence="1" id="KW-0732">Signal</keyword>
<dbReference type="EMBL" id="CP003156">
    <property type="protein sequence ID" value="AEV31922.1"/>
    <property type="molecule type" value="Genomic_DNA"/>
</dbReference>
<dbReference type="InterPro" id="IPR054828">
    <property type="entry name" value="Vit_B12_bind_prot"/>
</dbReference>
<dbReference type="KEGG" id="oho:Oweho_0911"/>
<dbReference type="PANTHER" id="PTHR30535">
    <property type="entry name" value="VITAMIN B12-BINDING PROTEIN"/>
    <property type="match status" value="1"/>
</dbReference>
<dbReference type="OrthoDB" id="9816357at2"/>